<proteinExistence type="predicted"/>
<evidence type="ECO:0000313" key="3">
    <source>
        <dbReference type="Proteomes" id="UP000218399"/>
    </source>
</evidence>
<dbReference type="Pfam" id="PF20060">
    <property type="entry name" value="DUF6459"/>
    <property type="match status" value="1"/>
</dbReference>
<dbReference type="RefSeq" id="WP_095615363.1">
    <property type="nucleotide sequence ID" value="NZ_MVOH01000015.1"/>
</dbReference>
<dbReference type="InterPro" id="IPR045596">
    <property type="entry name" value="DUF6459"/>
</dbReference>
<comment type="caution">
    <text evidence="2">The sequence shown here is derived from an EMBL/GenBank/DDBJ whole genome shotgun (WGS) entry which is preliminary data.</text>
</comment>
<sequence>MVRSDDAYMQDEPTGDNNDDEVLDLGWSKLYEEMDEESRKEFDADVRRDRERARLARIADLKAIERMKQCAAQVLPYFDGEIPLAVPGESLRYHVQLCFMHEYADSYIRNLIMQICRTLCSAIEVMRARQSGSSLAKYMQPECIERIEMMRSVLTCDPRTLPEPVLRMRYAPVMPTLVHVMMLSETVMEVSIHLTIGGKHHCGNMRLVRVGSRWMCVLMDLG</sequence>
<protein>
    <submittedName>
        <fullName evidence="2">Uncharacterized protein</fullName>
    </submittedName>
</protein>
<dbReference type="OrthoDB" id="3238427at2"/>
<reference evidence="2 3" key="1">
    <citation type="journal article" date="2017" name="ISME J.">
        <title>Unveiling bifidobacterial biogeography across the mammalian branch of the tree of life.</title>
        <authorList>
            <person name="Milani C."/>
            <person name="Mangifesta M."/>
            <person name="Mancabelli L."/>
            <person name="Lugli G.A."/>
            <person name="James K."/>
            <person name="Duranti S."/>
            <person name="Turroni F."/>
            <person name="Ferrario C."/>
            <person name="Ossiprandi M.C."/>
            <person name="van Sinderen D."/>
            <person name="Ventura M."/>
        </authorList>
    </citation>
    <scope>NUCLEOTIDE SEQUENCE [LARGE SCALE GENOMIC DNA]</scope>
    <source>
        <strain evidence="3">Ham19E</strain>
    </source>
</reference>
<dbReference type="EMBL" id="MVOH01000015">
    <property type="protein sequence ID" value="PAU67313.1"/>
    <property type="molecule type" value="Genomic_DNA"/>
</dbReference>
<feature type="region of interest" description="Disordered" evidence="1">
    <location>
        <begin position="1"/>
        <end position="21"/>
    </location>
</feature>
<accession>A0A2A2EE49</accession>
<dbReference type="AlphaFoldDB" id="A0A2A2EE49"/>
<dbReference type="Proteomes" id="UP000218399">
    <property type="component" value="Unassembled WGS sequence"/>
</dbReference>
<organism evidence="2 3">
    <name type="scientific">Bifidobacterium criceti</name>
    <dbReference type="NCBI Taxonomy" id="1960969"/>
    <lineage>
        <taxon>Bacteria</taxon>
        <taxon>Bacillati</taxon>
        <taxon>Actinomycetota</taxon>
        <taxon>Actinomycetes</taxon>
        <taxon>Bifidobacteriales</taxon>
        <taxon>Bifidobacteriaceae</taxon>
        <taxon>Bifidobacterium</taxon>
    </lineage>
</organism>
<gene>
    <name evidence="2" type="ORF">B1526_1398</name>
</gene>
<evidence type="ECO:0000256" key="1">
    <source>
        <dbReference type="SAM" id="MobiDB-lite"/>
    </source>
</evidence>
<keyword evidence="3" id="KW-1185">Reference proteome</keyword>
<name>A0A2A2EE49_9BIFI</name>
<evidence type="ECO:0000313" key="2">
    <source>
        <dbReference type="EMBL" id="PAU67313.1"/>
    </source>
</evidence>